<dbReference type="PANTHER" id="PTHR32322:SF2">
    <property type="entry name" value="EAMA DOMAIN-CONTAINING PROTEIN"/>
    <property type="match status" value="1"/>
</dbReference>
<dbReference type="Pfam" id="PF00892">
    <property type="entry name" value="EamA"/>
    <property type="match status" value="2"/>
</dbReference>
<keyword evidence="3 6" id="KW-0812">Transmembrane</keyword>
<evidence type="ECO:0000256" key="4">
    <source>
        <dbReference type="ARBA" id="ARBA00022989"/>
    </source>
</evidence>
<feature type="transmembrane region" description="Helical" evidence="6">
    <location>
        <begin position="261"/>
        <end position="281"/>
    </location>
</feature>
<name>A0A378WUL7_9NEIS</name>
<sequence>MNNRFLLILITSIAPLIWGSTYLVTTEFLPPDRPFTAALFRVLPAGLLLILWKREVPKLKDGIKIFLLGILNIGFFQAMLFVAAYRLPGGLAAILGSTQTLMILVLAWLIDKQPPPKTTWLAALLGIMGIALLVYSPETKFDAVGIIAALLGAVSMAVGIFFSKRCRIHLSLLSFTGWQLLFGGLILMPVVWLLEPLPSALTLANIGGYLYLCLFGTVLAYILFFYSISKLPPAVVSSLGLLSPVSAFVLGWLFLNQGMDMKSLFGFMLALLSIFGVQHALPSSNKTIKKDSPI</sequence>
<protein>
    <submittedName>
        <fullName evidence="8">Uncharacterized inner membrane transporter yedA</fullName>
    </submittedName>
</protein>
<proteinExistence type="inferred from homology"/>
<dbReference type="PANTHER" id="PTHR32322">
    <property type="entry name" value="INNER MEMBRANE TRANSPORTER"/>
    <property type="match status" value="1"/>
</dbReference>
<evidence type="ECO:0000256" key="6">
    <source>
        <dbReference type="SAM" id="Phobius"/>
    </source>
</evidence>
<dbReference type="OrthoDB" id="5430053at2"/>
<feature type="transmembrane region" description="Helical" evidence="6">
    <location>
        <begin position="119"/>
        <end position="137"/>
    </location>
</feature>
<dbReference type="AlphaFoldDB" id="A0A378WUL7"/>
<feature type="transmembrane region" description="Helical" evidence="6">
    <location>
        <begin position="35"/>
        <end position="53"/>
    </location>
</feature>
<feature type="transmembrane region" description="Helical" evidence="6">
    <location>
        <begin position="65"/>
        <end position="85"/>
    </location>
</feature>
<evidence type="ECO:0000259" key="7">
    <source>
        <dbReference type="Pfam" id="PF00892"/>
    </source>
</evidence>
<evidence type="ECO:0000313" key="8">
    <source>
        <dbReference type="EMBL" id="SUA44144.1"/>
    </source>
</evidence>
<feature type="transmembrane region" description="Helical" evidence="6">
    <location>
        <begin position="206"/>
        <end position="228"/>
    </location>
</feature>
<comment type="subcellular location">
    <subcellularLocation>
        <location evidence="1">Membrane</location>
        <topology evidence="1">Multi-pass membrane protein</topology>
    </subcellularLocation>
</comment>
<feature type="domain" description="EamA" evidence="7">
    <location>
        <begin position="145"/>
        <end position="277"/>
    </location>
</feature>
<evidence type="ECO:0000256" key="3">
    <source>
        <dbReference type="ARBA" id="ARBA00022692"/>
    </source>
</evidence>
<feature type="transmembrane region" description="Helical" evidence="6">
    <location>
        <begin position="91"/>
        <end position="110"/>
    </location>
</feature>
<dbReference type="InterPro" id="IPR037185">
    <property type="entry name" value="EmrE-like"/>
</dbReference>
<feature type="domain" description="EamA" evidence="7">
    <location>
        <begin position="8"/>
        <end position="134"/>
    </location>
</feature>
<reference evidence="8 9" key="1">
    <citation type="submission" date="2018-06" db="EMBL/GenBank/DDBJ databases">
        <authorList>
            <consortium name="Pathogen Informatics"/>
            <person name="Doyle S."/>
        </authorList>
    </citation>
    <scope>NUCLEOTIDE SEQUENCE [LARGE SCALE GENOMIC DNA]</scope>
    <source>
        <strain evidence="8 9">NCTC12229</strain>
    </source>
</reference>
<feature type="transmembrane region" description="Helical" evidence="6">
    <location>
        <begin position="143"/>
        <end position="163"/>
    </location>
</feature>
<dbReference type="EMBL" id="UGRS01000002">
    <property type="protein sequence ID" value="SUA44144.1"/>
    <property type="molecule type" value="Genomic_DNA"/>
</dbReference>
<accession>A0A378WUL7</accession>
<dbReference type="GO" id="GO:0016020">
    <property type="term" value="C:membrane"/>
    <property type="evidence" value="ECO:0007669"/>
    <property type="project" value="UniProtKB-SubCell"/>
</dbReference>
<comment type="similarity">
    <text evidence="2">Belongs to the EamA transporter family.</text>
</comment>
<gene>
    <name evidence="8" type="primary">yedA</name>
    <name evidence="8" type="ORF">NCTC12229_01629</name>
</gene>
<keyword evidence="5 6" id="KW-0472">Membrane</keyword>
<evidence type="ECO:0000256" key="1">
    <source>
        <dbReference type="ARBA" id="ARBA00004141"/>
    </source>
</evidence>
<dbReference type="InterPro" id="IPR050638">
    <property type="entry name" value="AA-Vitamin_Transporters"/>
</dbReference>
<evidence type="ECO:0000256" key="5">
    <source>
        <dbReference type="ARBA" id="ARBA00023136"/>
    </source>
</evidence>
<feature type="transmembrane region" description="Helical" evidence="6">
    <location>
        <begin position="170"/>
        <end position="194"/>
    </location>
</feature>
<evidence type="ECO:0000313" key="9">
    <source>
        <dbReference type="Proteomes" id="UP000254055"/>
    </source>
</evidence>
<keyword evidence="4 6" id="KW-1133">Transmembrane helix</keyword>
<feature type="transmembrane region" description="Helical" evidence="6">
    <location>
        <begin position="235"/>
        <end position="255"/>
    </location>
</feature>
<dbReference type="InterPro" id="IPR000620">
    <property type="entry name" value="EamA_dom"/>
</dbReference>
<dbReference type="RefSeq" id="WP_115134256.1">
    <property type="nucleotide sequence ID" value="NZ_UGRS01000002.1"/>
</dbReference>
<organism evidence="8 9">
    <name type="scientific">Neisseria zoodegmatis</name>
    <dbReference type="NCBI Taxonomy" id="326523"/>
    <lineage>
        <taxon>Bacteria</taxon>
        <taxon>Pseudomonadati</taxon>
        <taxon>Pseudomonadota</taxon>
        <taxon>Betaproteobacteria</taxon>
        <taxon>Neisseriales</taxon>
        <taxon>Neisseriaceae</taxon>
        <taxon>Neisseria</taxon>
    </lineage>
</organism>
<dbReference type="SUPFAM" id="SSF103481">
    <property type="entry name" value="Multidrug resistance efflux transporter EmrE"/>
    <property type="match status" value="2"/>
</dbReference>
<dbReference type="Proteomes" id="UP000254055">
    <property type="component" value="Unassembled WGS sequence"/>
</dbReference>
<evidence type="ECO:0000256" key="2">
    <source>
        <dbReference type="ARBA" id="ARBA00007362"/>
    </source>
</evidence>